<organism evidence="1 2">
    <name type="scientific">Tenuifilum thalassicum</name>
    <dbReference type="NCBI Taxonomy" id="2590900"/>
    <lineage>
        <taxon>Bacteria</taxon>
        <taxon>Pseudomonadati</taxon>
        <taxon>Bacteroidota</taxon>
        <taxon>Bacteroidia</taxon>
        <taxon>Bacteroidales</taxon>
        <taxon>Tenuifilaceae</taxon>
        <taxon>Tenuifilum</taxon>
    </lineage>
</organism>
<evidence type="ECO:0008006" key="3">
    <source>
        <dbReference type="Google" id="ProtNLM"/>
    </source>
</evidence>
<name>A0A7D4BRP8_9BACT</name>
<dbReference type="KEGG" id="ttz:FHG85_05620"/>
<gene>
    <name evidence="1" type="ORF">FHG85_05620</name>
</gene>
<dbReference type="AlphaFoldDB" id="A0A7D4BRP8"/>
<proteinExistence type="predicted"/>
<dbReference type="EMBL" id="CP041345">
    <property type="protein sequence ID" value="QKG79761.1"/>
    <property type="molecule type" value="Genomic_DNA"/>
</dbReference>
<sequence length="229" mass="26576">MRKVFIFLSIIGIAYLFGCIKKKNHKINEGQITYSIEYDSLTLEKIDKKVLPTTLTVRFKDNNTFNSIEALSGAINISIISQPSEERFVTLLKVFNKKLYHDEPYTSEHYPALYCKIPPVVIDSLQENIEYLGFKCKKVRGHYADSPDFNFDIIFTNEIQIEDPNINTPFESVKGVMLVFNLRFNKLNMFLKAQSVEEVSINTNEFQIPSDYKHVDFTTMSELVYLLQQ</sequence>
<dbReference type="Proteomes" id="UP000500961">
    <property type="component" value="Chromosome"/>
</dbReference>
<evidence type="ECO:0000313" key="1">
    <source>
        <dbReference type="EMBL" id="QKG79761.1"/>
    </source>
</evidence>
<protein>
    <recommendedName>
        <fullName evidence="3">DUF4292 domain-containing protein</fullName>
    </recommendedName>
</protein>
<keyword evidence="2" id="KW-1185">Reference proteome</keyword>
<evidence type="ECO:0000313" key="2">
    <source>
        <dbReference type="Proteomes" id="UP000500961"/>
    </source>
</evidence>
<dbReference type="RefSeq" id="WP_173073839.1">
    <property type="nucleotide sequence ID" value="NZ_CP041345.1"/>
</dbReference>
<accession>A0A7D4BRP8</accession>
<reference evidence="1 2" key="1">
    <citation type="submission" date="2019-07" db="EMBL/GenBank/DDBJ databases">
        <title>Thalassofilum flectens gen. nov., sp. nov., a novel moderate thermophilic anaerobe from a shallow sea hot spring in Kunashir Island (Russia), representing a new family in the order Bacteroidales, and proposal of Thalassofilacea fam. nov.</title>
        <authorList>
            <person name="Kochetkova T.V."/>
            <person name="Podosokorskaya O.A."/>
            <person name="Novikov A."/>
            <person name="Elcheninov A.G."/>
            <person name="Toshchakov S.V."/>
            <person name="Kublanov I.V."/>
        </authorList>
    </citation>
    <scope>NUCLEOTIDE SEQUENCE [LARGE SCALE GENOMIC DNA]</scope>
    <source>
        <strain evidence="1 2">38-H</strain>
    </source>
</reference>